<proteinExistence type="predicted"/>
<evidence type="ECO:0000313" key="1">
    <source>
        <dbReference type="EMBL" id="CAA9892795.1"/>
    </source>
</evidence>
<sequence length="119" mass="13716">MAKLKFKVSGGVIVQPLSMIDSLAYKHLSAKSVKLMSLMQRHWREDKAIDYGITQTTRSMKCSRSTASALFTELMELGFIALVDEADFYANKARSWRLTFRPFLNQEPTHEWKSWAPKN</sequence>
<dbReference type="EMBL" id="CADCXN010000114">
    <property type="protein sequence ID" value="CAA9892795.1"/>
    <property type="molecule type" value="Genomic_DNA"/>
</dbReference>
<dbReference type="Proteomes" id="UP000494216">
    <property type="component" value="Unassembled WGS sequence"/>
</dbReference>
<organism evidence="1 2">
    <name type="scientific">Candidatus Methylobacter favarea</name>
    <dbReference type="NCBI Taxonomy" id="2707345"/>
    <lineage>
        <taxon>Bacteria</taxon>
        <taxon>Pseudomonadati</taxon>
        <taxon>Pseudomonadota</taxon>
        <taxon>Gammaproteobacteria</taxon>
        <taxon>Methylococcales</taxon>
        <taxon>Methylococcaceae</taxon>
        <taxon>Methylobacter</taxon>
    </lineage>
</organism>
<dbReference type="RefSeq" id="WP_174627528.1">
    <property type="nucleotide sequence ID" value="NZ_CADCXN010000114.1"/>
</dbReference>
<dbReference type="AlphaFoldDB" id="A0A8S0WCW1"/>
<comment type="caution">
    <text evidence="1">The sequence shown here is derived from an EMBL/GenBank/DDBJ whole genome shotgun (WGS) entry which is preliminary data.</text>
</comment>
<protein>
    <submittedName>
        <fullName evidence="1">Uncharacterized protein</fullName>
    </submittedName>
</protein>
<evidence type="ECO:0000313" key="2">
    <source>
        <dbReference type="Proteomes" id="UP000494216"/>
    </source>
</evidence>
<name>A0A8S0WCW1_9GAMM</name>
<gene>
    <name evidence="1" type="ORF">METHB2_800006</name>
</gene>
<accession>A0A8S0WCW1</accession>
<reference evidence="1 2" key="1">
    <citation type="submission" date="2020-02" db="EMBL/GenBank/DDBJ databases">
        <authorList>
            <person name="Hogendoorn C."/>
        </authorList>
    </citation>
    <scope>NUCLEOTIDE SEQUENCE [LARGE SCALE GENOMIC DNA]</scope>
    <source>
        <strain evidence="1">METHB21</strain>
    </source>
</reference>
<keyword evidence="2" id="KW-1185">Reference proteome</keyword>